<dbReference type="Proteomes" id="UP000198670">
    <property type="component" value="Unassembled WGS sequence"/>
</dbReference>
<protein>
    <submittedName>
        <fullName evidence="1">Uncharacterized protein</fullName>
    </submittedName>
</protein>
<proteinExistence type="predicted"/>
<sequence>MSGIGYKRTDSTGDIPVFQGSGKDIQLAQGGFLLDITGLTKGAILKAGTPMIFNESTRTAKALITGKVVEDAGASATAYKIAKGSLLKVGDNFAATVGGPAYAITSIDASNADYDTVTVGTTIGEVTADTMVFASSATGASNSSFGGVNGLLYRDQKVEENESTSIVIRATVYARRVPYSAALATALGPLIIYSQSF</sequence>
<dbReference type="STRING" id="1477437.SAMN05444682_115167"/>
<dbReference type="OrthoDB" id="1257496at2"/>
<evidence type="ECO:0000313" key="1">
    <source>
        <dbReference type="EMBL" id="SFJ89647.1"/>
    </source>
</evidence>
<keyword evidence="2" id="KW-1185">Reference proteome</keyword>
<dbReference type="AlphaFoldDB" id="A0A1I3V632"/>
<evidence type="ECO:0000313" key="2">
    <source>
        <dbReference type="Proteomes" id="UP000198670"/>
    </source>
</evidence>
<dbReference type="RefSeq" id="WP_090632188.1">
    <property type="nucleotide sequence ID" value="NZ_FOQO01000015.1"/>
</dbReference>
<organism evidence="1 2">
    <name type="scientific">Parapedobacter indicus</name>
    <dbReference type="NCBI Taxonomy" id="1477437"/>
    <lineage>
        <taxon>Bacteria</taxon>
        <taxon>Pseudomonadati</taxon>
        <taxon>Bacteroidota</taxon>
        <taxon>Sphingobacteriia</taxon>
        <taxon>Sphingobacteriales</taxon>
        <taxon>Sphingobacteriaceae</taxon>
        <taxon>Parapedobacter</taxon>
    </lineage>
</organism>
<name>A0A1I3V632_9SPHI</name>
<gene>
    <name evidence="1" type="ORF">SAMN05444682_115167</name>
</gene>
<accession>A0A1I3V632</accession>
<dbReference type="EMBL" id="FOQO01000015">
    <property type="protein sequence ID" value="SFJ89647.1"/>
    <property type="molecule type" value="Genomic_DNA"/>
</dbReference>
<reference evidence="1 2" key="1">
    <citation type="submission" date="2016-10" db="EMBL/GenBank/DDBJ databases">
        <authorList>
            <person name="de Groot N.N."/>
        </authorList>
    </citation>
    <scope>NUCLEOTIDE SEQUENCE [LARGE SCALE GENOMIC DNA]</scope>
    <source>
        <strain evidence="1 2">RK1</strain>
    </source>
</reference>